<sequence length="138" mass="14109">MRNRLRIAGRAAAVAITLAAAGGATAVPAVAAPTAVTQTASAPAPTGLTYTYDAATEQVTVNWDPKDSADTVTTGYREGFCSGPSTADGPCFVRASGPLLTGNSFTFHLAAGRTVYFRLYAENPAHQLTGSALLTVTT</sequence>
<proteinExistence type="predicted"/>
<dbReference type="Gene3D" id="2.60.40.10">
    <property type="entry name" value="Immunoglobulins"/>
    <property type="match status" value="1"/>
</dbReference>
<dbReference type="Proteomes" id="UP000301309">
    <property type="component" value="Unassembled WGS sequence"/>
</dbReference>
<evidence type="ECO:0000259" key="2">
    <source>
        <dbReference type="PROSITE" id="PS50853"/>
    </source>
</evidence>
<dbReference type="InterPro" id="IPR003961">
    <property type="entry name" value="FN3_dom"/>
</dbReference>
<evidence type="ECO:0000256" key="1">
    <source>
        <dbReference type="SAM" id="SignalP"/>
    </source>
</evidence>
<comment type="caution">
    <text evidence="3">The sequence shown here is derived from an EMBL/GenBank/DDBJ whole genome shotgun (WGS) entry which is preliminary data.</text>
</comment>
<protein>
    <recommendedName>
        <fullName evidence="2">Fibronectin type-III domain-containing protein</fullName>
    </recommendedName>
</protein>
<feature type="domain" description="Fibronectin type-III" evidence="2">
    <location>
        <begin position="44"/>
        <end position="138"/>
    </location>
</feature>
<dbReference type="InterPro" id="IPR013783">
    <property type="entry name" value="Ig-like_fold"/>
</dbReference>
<dbReference type="PROSITE" id="PS50853">
    <property type="entry name" value="FN3"/>
    <property type="match status" value="1"/>
</dbReference>
<dbReference type="EMBL" id="BJHW01000001">
    <property type="protein sequence ID" value="GDY49903.1"/>
    <property type="molecule type" value="Genomic_DNA"/>
</dbReference>
<feature type="chain" id="PRO_5020376716" description="Fibronectin type-III domain-containing protein" evidence="1">
    <location>
        <begin position="32"/>
        <end position="138"/>
    </location>
</feature>
<dbReference type="OrthoDB" id="4288585at2"/>
<dbReference type="AlphaFoldDB" id="A0A4D4KVQ7"/>
<reference evidence="3 4" key="1">
    <citation type="journal article" date="2020" name="Int. J. Syst. Evol. Microbiol.">
        <title>Reclassification of Streptomyces castelarensis and Streptomyces sporoclivatus as later heterotypic synonyms of Streptomyces antimycoticus.</title>
        <authorList>
            <person name="Komaki H."/>
            <person name="Tamura T."/>
        </authorList>
    </citation>
    <scope>NUCLEOTIDE SEQUENCE [LARGE SCALE GENOMIC DNA]</scope>
    <source>
        <strain evidence="3 4">NBRC 13459</strain>
    </source>
</reference>
<keyword evidence="1" id="KW-0732">Signal</keyword>
<evidence type="ECO:0000313" key="3">
    <source>
        <dbReference type="EMBL" id="GDY49903.1"/>
    </source>
</evidence>
<keyword evidence="4" id="KW-1185">Reference proteome</keyword>
<dbReference type="RefSeq" id="WP_137975943.1">
    <property type="nucleotide sequence ID" value="NZ_BAAASO010000030.1"/>
</dbReference>
<gene>
    <name evidence="3" type="ORF">SVIO_005260</name>
</gene>
<name>A0A4D4KVQ7_STRVO</name>
<accession>A0A4D4KVQ7</accession>
<feature type="signal peptide" evidence="1">
    <location>
        <begin position="1"/>
        <end position="31"/>
    </location>
</feature>
<organism evidence="3 4">
    <name type="scientific">Streptomyces violaceusniger</name>
    <dbReference type="NCBI Taxonomy" id="68280"/>
    <lineage>
        <taxon>Bacteria</taxon>
        <taxon>Bacillati</taxon>
        <taxon>Actinomycetota</taxon>
        <taxon>Actinomycetes</taxon>
        <taxon>Kitasatosporales</taxon>
        <taxon>Streptomycetaceae</taxon>
        <taxon>Streptomyces</taxon>
        <taxon>Streptomyces violaceusniger group</taxon>
    </lineage>
</organism>
<dbReference type="GO" id="GO:0005975">
    <property type="term" value="P:carbohydrate metabolic process"/>
    <property type="evidence" value="ECO:0007669"/>
    <property type="project" value="UniProtKB-ARBA"/>
</dbReference>
<evidence type="ECO:0000313" key="4">
    <source>
        <dbReference type="Proteomes" id="UP000301309"/>
    </source>
</evidence>